<evidence type="ECO:0000256" key="4">
    <source>
        <dbReference type="ARBA" id="ARBA00022946"/>
    </source>
</evidence>
<comment type="catalytic activity">
    <reaction evidence="1">
        <text>(S)-3-hydroxybutanoate + 2-oxoglutarate = (R)-2-hydroxyglutarate + acetoacetate</text>
        <dbReference type="Rhea" id="RHEA:23048"/>
        <dbReference type="ChEBI" id="CHEBI:11047"/>
        <dbReference type="ChEBI" id="CHEBI:13705"/>
        <dbReference type="ChEBI" id="CHEBI:15801"/>
        <dbReference type="ChEBI" id="CHEBI:16810"/>
        <dbReference type="EC" id="1.1.99.24"/>
    </reaction>
</comment>
<comment type="caution">
    <text evidence="10">The sequence shown here is derived from an EMBL/GenBank/DDBJ whole genome shotgun (WGS) entry which is preliminary data.</text>
</comment>
<keyword evidence="4" id="KW-0809">Transit peptide</keyword>
<evidence type="ECO:0000256" key="5">
    <source>
        <dbReference type="ARBA" id="ARBA00023002"/>
    </source>
</evidence>
<dbReference type="EC" id="1.1.99.24" evidence="3"/>
<dbReference type="Pfam" id="PF25137">
    <property type="entry name" value="ADH_Fe_C"/>
    <property type="match status" value="1"/>
</dbReference>
<protein>
    <recommendedName>
        <fullName evidence="3">hydroxyacid-oxoacid transhydrogenase</fullName>
        <ecNumber evidence="3">1.1.99.24</ecNumber>
    </recommendedName>
</protein>
<feature type="domain" description="Fe-containing alcohol dehydrogenase-like C-terminal" evidence="9">
    <location>
        <begin position="242"/>
        <end position="431"/>
    </location>
</feature>
<evidence type="ECO:0000256" key="7">
    <source>
        <dbReference type="SAM" id="MobiDB-lite"/>
    </source>
</evidence>
<dbReference type="Pfam" id="PF00465">
    <property type="entry name" value="Fe-ADH"/>
    <property type="match status" value="1"/>
</dbReference>
<dbReference type="InterPro" id="IPR042157">
    <property type="entry name" value="HOT"/>
</dbReference>
<sequence length="434" mass="46036">MTQDAHATDTQRETVFTVEATPVKFGEGAALDAGWELRRLGAQRVFVVIDPHVRHLGVADPVLAAMRAAGLHLTEFTDVDTEPDLAALERAVQAARAANPDSFAAIGGGSAIDTAKVANLLFTHGGQIMDYVNVPVGAGRRPPSPLRPLLAIPTTSGSGSEATTVAILDLPHLNIKSGLSHRTLRPAQAIVDPDLTRTAPPAVTAAAGLDVVCHAAESYLSRPYTTRDRPATPDDRPPYQGSNPVADLWSAQALRYGGQYLRRAVHGTGGEPDTQARGFMMLSATMAGVGFGSAGVHIPHACAYPIAGLRHTYRHPGYPGEKRFVPHGFSVIVTAPAAFRFTFDADPARHLFAATCLTGQTYAPDDRDALPDALLNLMRDVGAPSGVAALGYDETDIPALVDGALKQQRLLAVAPRQPGPDDLAQIFRDSMHNW</sequence>
<feature type="region of interest" description="Disordered" evidence="7">
    <location>
        <begin position="223"/>
        <end position="242"/>
    </location>
</feature>
<evidence type="ECO:0000313" key="11">
    <source>
        <dbReference type="Proteomes" id="UP000634308"/>
    </source>
</evidence>
<dbReference type="Gene3D" id="3.40.50.1970">
    <property type="match status" value="1"/>
</dbReference>
<evidence type="ECO:0000313" key="10">
    <source>
        <dbReference type="EMBL" id="GGR69283.1"/>
    </source>
</evidence>
<gene>
    <name evidence="10" type="ORF">GCM10008959_34140</name>
</gene>
<comment type="catalytic activity">
    <reaction evidence="6">
        <text>4-hydroxybutanoate + 2-oxoglutarate = (R)-2-hydroxyglutarate + succinate semialdehyde</text>
        <dbReference type="Rhea" id="RHEA:24734"/>
        <dbReference type="ChEBI" id="CHEBI:15801"/>
        <dbReference type="ChEBI" id="CHEBI:16724"/>
        <dbReference type="ChEBI" id="CHEBI:16810"/>
        <dbReference type="ChEBI" id="CHEBI:57706"/>
        <dbReference type="EC" id="1.1.99.24"/>
    </reaction>
</comment>
<dbReference type="SUPFAM" id="SSF56796">
    <property type="entry name" value="Dehydroquinate synthase-like"/>
    <property type="match status" value="1"/>
</dbReference>
<evidence type="ECO:0000259" key="8">
    <source>
        <dbReference type="Pfam" id="PF00465"/>
    </source>
</evidence>
<dbReference type="InterPro" id="IPR001670">
    <property type="entry name" value="ADH_Fe/GldA"/>
</dbReference>
<keyword evidence="5" id="KW-0560">Oxidoreductase</keyword>
<evidence type="ECO:0000256" key="6">
    <source>
        <dbReference type="ARBA" id="ARBA00049496"/>
    </source>
</evidence>
<proteinExistence type="inferred from homology"/>
<dbReference type="PANTHER" id="PTHR11496:SF83">
    <property type="entry name" value="HYDROXYACID-OXOACID TRANSHYDROGENASE, MITOCHONDRIAL"/>
    <property type="match status" value="1"/>
</dbReference>
<dbReference type="Gene3D" id="1.20.1090.10">
    <property type="entry name" value="Dehydroquinate synthase-like - alpha domain"/>
    <property type="match status" value="1"/>
</dbReference>
<accession>A0ABQ2RUS2</accession>
<evidence type="ECO:0000256" key="2">
    <source>
        <dbReference type="ARBA" id="ARBA00010005"/>
    </source>
</evidence>
<dbReference type="RefSeq" id="WP_189066196.1">
    <property type="nucleotide sequence ID" value="NZ_BMQM01000030.1"/>
</dbReference>
<dbReference type="InterPro" id="IPR039697">
    <property type="entry name" value="Alcohol_dehydrogenase_Fe"/>
</dbReference>
<dbReference type="EMBL" id="BMQM01000030">
    <property type="protein sequence ID" value="GGR69283.1"/>
    <property type="molecule type" value="Genomic_DNA"/>
</dbReference>
<feature type="domain" description="Alcohol dehydrogenase iron-type/glycerol dehydrogenase GldA" evidence="8">
    <location>
        <begin position="22"/>
        <end position="193"/>
    </location>
</feature>
<comment type="similarity">
    <text evidence="2">Belongs to the iron-containing alcohol dehydrogenase family. Hydroxyacid-oxoacid transhydrogenase subfamily.</text>
</comment>
<evidence type="ECO:0000256" key="1">
    <source>
        <dbReference type="ARBA" id="ARBA00000813"/>
    </source>
</evidence>
<dbReference type="PANTHER" id="PTHR11496">
    <property type="entry name" value="ALCOHOL DEHYDROGENASE"/>
    <property type="match status" value="1"/>
</dbReference>
<dbReference type="Proteomes" id="UP000634308">
    <property type="component" value="Unassembled WGS sequence"/>
</dbReference>
<dbReference type="InterPro" id="IPR056798">
    <property type="entry name" value="ADH_Fe_C"/>
</dbReference>
<evidence type="ECO:0000256" key="3">
    <source>
        <dbReference type="ARBA" id="ARBA00013182"/>
    </source>
</evidence>
<reference evidence="11" key="1">
    <citation type="journal article" date="2019" name="Int. J. Syst. Evol. Microbiol.">
        <title>The Global Catalogue of Microorganisms (GCM) 10K type strain sequencing project: providing services to taxonomists for standard genome sequencing and annotation.</title>
        <authorList>
            <consortium name="The Broad Institute Genomics Platform"/>
            <consortium name="The Broad Institute Genome Sequencing Center for Infectious Disease"/>
            <person name="Wu L."/>
            <person name="Ma J."/>
        </authorList>
    </citation>
    <scope>NUCLEOTIDE SEQUENCE [LARGE SCALE GENOMIC DNA]</scope>
    <source>
        <strain evidence="11">JCM 31404</strain>
    </source>
</reference>
<feature type="compositionally biased region" description="Basic and acidic residues" evidence="7">
    <location>
        <begin position="225"/>
        <end position="237"/>
    </location>
</feature>
<organism evidence="10 11">
    <name type="scientific">Deinococcus seoulensis</name>
    <dbReference type="NCBI Taxonomy" id="1837379"/>
    <lineage>
        <taxon>Bacteria</taxon>
        <taxon>Thermotogati</taxon>
        <taxon>Deinococcota</taxon>
        <taxon>Deinococci</taxon>
        <taxon>Deinococcales</taxon>
        <taxon>Deinococcaceae</taxon>
        <taxon>Deinococcus</taxon>
    </lineage>
</organism>
<name>A0ABQ2RUS2_9DEIO</name>
<dbReference type="CDD" id="cd08190">
    <property type="entry name" value="HOT"/>
    <property type="match status" value="1"/>
</dbReference>
<evidence type="ECO:0000259" key="9">
    <source>
        <dbReference type="Pfam" id="PF25137"/>
    </source>
</evidence>
<keyword evidence="11" id="KW-1185">Reference proteome</keyword>